<comment type="caution">
    <text evidence="2">The sequence shown here is derived from an EMBL/GenBank/DDBJ whole genome shotgun (WGS) entry which is preliminary data.</text>
</comment>
<protein>
    <recommendedName>
        <fullName evidence="4">50S ribosomal protein L10</fullName>
    </recommendedName>
</protein>
<proteinExistence type="inferred from homology"/>
<evidence type="ECO:0000256" key="1">
    <source>
        <dbReference type="ARBA" id="ARBA00008889"/>
    </source>
</evidence>
<name>A0AAV5AJ59_9AGAM</name>
<evidence type="ECO:0000313" key="3">
    <source>
        <dbReference type="Proteomes" id="UP001050691"/>
    </source>
</evidence>
<dbReference type="Proteomes" id="UP001050691">
    <property type="component" value="Unassembled WGS sequence"/>
</dbReference>
<dbReference type="AlphaFoldDB" id="A0AAV5AJ59"/>
<dbReference type="PANTHER" id="PTHR11560">
    <property type="entry name" value="39S RIBOSOMAL PROTEIN L10, MITOCHONDRIAL"/>
    <property type="match status" value="1"/>
</dbReference>
<comment type="similarity">
    <text evidence="1">Belongs to the universal ribosomal protein uL10 family.</text>
</comment>
<dbReference type="InterPro" id="IPR047865">
    <property type="entry name" value="Ribosomal_uL10_bac_type"/>
</dbReference>
<evidence type="ECO:0008006" key="4">
    <source>
        <dbReference type="Google" id="ProtNLM"/>
    </source>
</evidence>
<dbReference type="EMBL" id="BPWL01000008">
    <property type="protein sequence ID" value="GJJ13163.1"/>
    <property type="molecule type" value="Genomic_DNA"/>
</dbReference>
<organism evidence="2 3">
    <name type="scientific">Clathrus columnatus</name>
    <dbReference type="NCBI Taxonomy" id="1419009"/>
    <lineage>
        <taxon>Eukaryota</taxon>
        <taxon>Fungi</taxon>
        <taxon>Dikarya</taxon>
        <taxon>Basidiomycota</taxon>
        <taxon>Agaricomycotina</taxon>
        <taxon>Agaricomycetes</taxon>
        <taxon>Phallomycetidae</taxon>
        <taxon>Phallales</taxon>
        <taxon>Clathraceae</taxon>
        <taxon>Clathrus</taxon>
    </lineage>
</organism>
<dbReference type="SUPFAM" id="SSF160369">
    <property type="entry name" value="Ribosomal protein L10-like"/>
    <property type="match status" value="1"/>
</dbReference>
<accession>A0AAV5AJ59</accession>
<gene>
    <name evidence="2" type="ORF">Clacol_007414</name>
</gene>
<sequence length="286" mass="31525">MLPLPGITGKVKVKHLQQFRSYVVSITPSKVYPKKKIPREYSVRKTFLFDQYSRLLDTDMPLLLLTHKNFSTQELIKLRRTIASIKPVSKPPSLELSPAPSPTVPDVPQLIIVRTGLIGVALREKLDLDKKAKRAFARVASPGALAILSLPSLHPPQLASLLRVLGRAVPPKKPPLTPEEQQAAAAEARLAILENPTPGRRKKRVRPTLTPELEIKGALIEKKLFLREELQDISKLPSLDTLRGQLLGLLSMPAVQIATVLSQAAGGQLARTLEGFKKGLEMAQEE</sequence>
<dbReference type="InterPro" id="IPR043141">
    <property type="entry name" value="Ribosomal_uL10-like_sf"/>
</dbReference>
<reference evidence="2" key="1">
    <citation type="submission" date="2021-10" db="EMBL/GenBank/DDBJ databases">
        <title>De novo Genome Assembly of Clathrus columnatus (Basidiomycota, Fungi) Using Illumina and Nanopore Sequence Data.</title>
        <authorList>
            <person name="Ogiso-Tanaka E."/>
            <person name="Itagaki H."/>
            <person name="Hosoya T."/>
            <person name="Hosaka K."/>
        </authorList>
    </citation>
    <scope>NUCLEOTIDE SEQUENCE</scope>
    <source>
        <strain evidence="2">MO-923</strain>
    </source>
</reference>
<evidence type="ECO:0000313" key="2">
    <source>
        <dbReference type="EMBL" id="GJJ13163.1"/>
    </source>
</evidence>
<keyword evidence="3" id="KW-1185">Reference proteome</keyword>